<organism evidence="4 5">
    <name type="scientific">Somion occarium</name>
    <dbReference type="NCBI Taxonomy" id="3059160"/>
    <lineage>
        <taxon>Eukaryota</taxon>
        <taxon>Fungi</taxon>
        <taxon>Dikarya</taxon>
        <taxon>Basidiomycota</taxon>
        <taxon>Agaricomycotina</taxon>
        <taxon>Agaricomycetes</taxon>
        <taxon>Polyporales</taxon>
        <taxon>Cerrenaceae</taxon>
        <taxon>Somion</taxon>
    </lineage>
</organism>
<accession>A0ABP1DW73</accession>
<dbReference type="PANTHER" id="PTHR33365:SF4">
    <property type="entry name" value="CYCLOCHLOROTINE BIOSYNTHESIS PROTEIN O"/>
    <property type="match status" value="1"/>
</dbReference>
<keyword evidence="5" id="KW-1185">Reference proteome</keyword>
<evidence type="ECO:0000313" key="4">
    <source>
        <dbReference type="EMBL" id="CAL1712046.1"/>
    </source>
</evidence>
<reference evidence="5" key="1">
    <citation type="submission" date="2024-04" db="EMBL/GenBank/DDBJ databases">
        <authorList>
            <person name="Shaw F."/>
            <person name="Minotto A."/>
        </authorList>
    </citation>
    <scope>NUCLEOTIDE SEQUENCE [LARGE SCALE GENOMIC DNA]</scope>
</reference>
<evidence type="ECO:0000313" key="5">
    <source>
        <dbReference type="Proteomes" id="UP001497453"/>
    </source>
</evidence>
<dbReference type="PANTHER" id="PTHR33365">
    <property type="entry name" value="YALI0B05434P"/>
    <property type="match status" value="1"/>
</dbReference>
<dbReference type="Pfam" id="PF11807">
    <property type="entry name" value="UstYa"/>
    <property type="match status" value="1"/>
</dbReference>
<name>A0ABP1DW73_9APHY</name>
<proteinExistence type="inferred from homology"/>
<evidence type="ECO:0000256" key="2">
    <source>
        <dbReference type="ARBA" id="ARBA00035112"/>
    </source>
</evidence>
<feature type="transmembrane region" description="Helical" evidence="3">
    <location>
        <begin position="45"/>
        <end position="63"/>
    </location>
</feature>
<gene>
    <name evidence="4" type="ORF">GFSPODELE1_LOCUS8638</name>
</gene>
<keyword evidence="3" id="KW-1133">Transmembrane helix</keyword>
<protein>
    <submittedName>
        <fullName evidence="4">Uncharacterized protein</fullName>
    </submittedName>
</protein>
<comment type="similarity">
    <text evidence="2">Belongs to the ustYa family.</text>
</comment>
<sequence length="262" mass="29304">MSYDEHYLPLLAEDPEKAVDTSSEDVKARGVQRGGIFSRKRLRTLLYWGLLALQSFALIVLLTRQRSVTRACEGQEDLSQTYYSPAEEALQYERVTFSMGVGSHTTIYQDEPSEAVDRAWYDLYNDFGVSKISKAQADLLPNKTVAIPGEDGYIAGLSVFHQLHCLNVIRRSLRPDYYADPITGAIAGIMPNKLSEHISHCIDDLRQSAMCSADISVIVWQENGDNNTTAQASPRMDSAHTCRNFTRIVDWAKGHKSGVKPE</sequence>
<evidence type="ECO:0000256" key="3">
    <source>
        <dbReference type="SAM" id="Phobius"/>
    </source>
</evidence>
<evidence type="ECO:0000256" key="1">
    <source>
        <dbReference type="ARBA" id="ARBA00004685"/>
    </source>
</evidence>
<comment type="pathway">
    <text evidence="1">Mycotoxin biosynthesis.</text>
</comment>
<keyword evidence="3" id="KW-0812">Transmembrane</keyword>
<dbReference type="EMBL" id="OZ037949">
    <property type="protein sequence ID" value="CAL1712046.1"/>
    <property type="molecule type" value="Genomic_DNA"/>
</dbReference>
<dbReference type="Proteomes" id="UP001497453">
    <property type="component" value="Chromosome 6"/>
</dbReference>
<dbReference type="InterPro" id="IPR021765">
    <property type="entry name" value="UstYa-like"/>
</dbReference>
<keyword evidence="3" id="KW-0472">Membrane</keyword>